<proteinExistence type="predicted"/>
<sequence length="87" mass="9263">MPTTGDPVYSGYGLGQYSVRASRHAKLWSHSGGTPGSITETVTTPDGRHTLTYNANGDWRARGDVVDTEFCGAVGKGKQGERPAPRL</sequence>
<reference evidence="2" key="1">
    <citation type="journal article" date="2019" name="Int. J. Syst. Evol. Microbiol.">
        <title>The Global Catalogue of Microorganisms (GCM) 10K type strain sequencing project: providing services to taxonomists for standard genome sequencing and annotation.</title>
        <authorList>
            <consortium name="The Broad Institute Genomics Platform"/>
            <consortium name="The Broad Institute Genome Sequencing Center for Infectious Disease"/>
            <person name="Wu L."/>
            <person name="Ma J."/>
        </authorList>
    </citation>
    <scope>NUCLEOTIDE SEQUENCE [LARGE SCALE GENOMIC DNA]</scope>
    <source>
        <strain evidence="2">JCM 4376</strain>
    </source>
</reference>
<organism evidence="1 2">
    <name type="scientific">Streptomyces gelaticus</name>
    <dbReference type="NCBI Taxonomy" id="285446"/>
    <lineage>
        <taxon>Bacteria</taxon>
        <taxon>Bacillati</taxon>
        <taxon>Actinomycetota</taxon>
        <taxon>Actinomycetes</taxon>
        <taxon>Kitasatosporales</taxon>
        <taxon>Streptomycetaceae</taxon>
        <taxon>Streptomyces</taxon>
    </lineage>
</organism>
<accession>A0ABQ2WCB1</accession>
<protein>
    <submittedName>
        <fullName evidence="1">Uncharacterized protein</fullName>
    </submittedName>
</protein>
<keyword evidence="2" id="KW-1185">Reference proteome</keyword>
<dbReference type="RefSeq" id="WP_189548075.1">
    <property type="nucleotide sequence ID" value="NZ_BMTF01000044.1"/>
</dbReference>
<comment type="caution">
    <text evidence="1">The sequence shown here is derived from an EMBL/GenBank/DDBJ whole genome shotgun (WGS) entry which is preliminary data.</text>
</comment>
<gene>
    <name evidence="1" type="ORF">GCM10015535_67630</name>
</gene>
<evidence type="ECO:0000313" key="2">
    <source>
        <dbReference type="Proteomes" id="UP000660675"/>
    </source>
</evidence>
<dbReference type="Gene3D" id="3.40.710.10">
    <property type="entry name" value="DD-peptidase/beta-lactamase superfamily"/>
    <property type="match status" value="1"/>
</dbReference>
<evidence type="ECO:0000313" key="1">
    <source>
        <dbReference type="EMBL" id="GGV97061.1"/>
    </source>
</evidence>
<dbReference type="EMBL" id="BMTF01000044">
    <property type="protein sequence ID" value="GGV97061.1"/>
    <property type="molecule type" value="Genomic_DNA"/>
</dbReference>
<dbReference type="Proteomes" id="UP000660675">
    <property type="component" value="Unassembled WGS sequence"/>
</dbReference>
<name>A0ABQ2WCB1_9ACTN</name>
<dbReference type="InterPro" id="IPR012338">
    <property type="entry name" value="Beta-lactam/transpept-like"/>
</dbReference>